<keyword evidence="1" id="KW-0732">Signal</keyword>
<evidence type="ECO:0000313" key="2">
    <source>
        <dbReference type="EMBL" id="KAG0561377.1"/>
    </source>
</evidence>
<gene>
    <name evidence="2" type="ORF">KC19_9G060100</name>
</gene>
<dbReference type="Proteomes" id="UP000822688">
    <property type="component" value="Chromosome 9"/>
</dbReference>
<name>A0A8T0GS07_CERPU</name>
<sequence>MSFTSRTMVLLGLLVASLCVSANAGRDLAWTSKLVDFGAGPVTLTLVADDVMNLFANGGQTVNIAFTIDDVGGSSPVDMAVDNGMGRTVQMDVVTGVVNKLAPIAVAVKADRMVAITSTRNGETKTSAVDLATVTTAVNRAVTPAVTTEVTTAATTVTTQGPIVTLSVSL</sequence>
<feature type="signal peptide" evidence="1">
    <location>
        <begin position="1"/>
        <end position="24"/>
    </location>
</feature>
<comment type="caution">
    <text evidence="2">The sequence shown here is derived from an EMBL/GenBank/DDBJ whole genome shotgun (WGS) entry which is preliminary data.</text>
</comment>
<keyword evidence="3" id="KW-1185">Reference proteome</keyword>
<reference evidence="2" key="1">
    <citation type="submission" date="2020-06" db="EMBL/GenBank/DDBJ databases">
        <title>WGS assembly of Ceratodon purpureus strain R40.</title>
        <authorList>
            <person name="Carey S.B."/>
            <person name="Jenkins J."/>
            <person name="Shu S."/>
            <person name="Lovell J.T."/>
            <person name="Sreedasyam A."/>
            <person name="Maumus F."/>
            <person name="Tiley G.P."/>
            <person name="Fernandez-Pozo N."/>
            <person name="Barry K."/>
            <person name="Chen C."/>
            <person name="Wang M."/>
            <person name="Lipzen A."/>
            <person name="Daum C."/>
            <person name="Saski C.A."/>
            <person name="Payton A.C."/>
            <person name="Mcbreen J.C."/>
            <person name="Conrad R.E."/>
            <person name="Kollar L.M."/>
            <person name="Olsson S."/>
            <person name="Huttunen S."/>
            <person name="Landis J.B."/>
            <person name="Wickett N.J."/>
            <person name="Johnson M.G."/>
            <person name="Rensing S.A."/>
            <person name="Grimwood J."/>
            <person name="Schmutz J."/>
            <person name="Mcdaniel S.F."/>
        </authorList>
    </citation>
    <scope>NUCLEOTIDE SEQUENCE</scope>
    <source>
        <strain evidence="2">R40</strain>
    </source>
</reference>
<proteinExistence type="predicted"/>
<evidence type="ECO:0000313" key="3">
    <source>
        <dbReference type="Proteomes" id="UP000822688"/>
    </source>
</evidence>
<dbReference type="AlphaFoldDB" id="A0A8T0GS07"/>
<feature type="chain" id="PRO_5035865666" evidence="1">
    <location>
        <begin position="25"/>
        <end position="170"/>
    </location>
</feature>
<evidence type="ECO:0000256" key="1">
    <source>
        <dbReference type="SAM" id="SignalP"/>
    </source>
</evidence>
<accession>A0A8T0GS07</accession>
<protein>
    <submittedName>
        <fullName evidence="2">Uncharacterized protein</fullName>
    </submittedName>
</protein>
<dbReference type="EMBL" id="CM026430">
    <property type="protein sequence ID" value="KAG0561377.1"/>
    <property type="molecule type" value="Genomic_DNA"/>
</dbReference>
<organism evidence="2 3">
    <name type="scientific">Ceratodon purpureus</name>
    <name type="common">Fire moss</name>
    <name type="synonym">Dicranum purpureum</name>
    <dbReference type="NCBI Taxonomy" id="3225"/>
    <lineage>
        <taxon>Eukaryota</taxon>
        <taxon>Viridiplantae</taxon>
        <taxon>Streptophyta</taxon>
        <taxon>Embryophyta</taxon>
        <taxon>Bryophyta</taxon>
        <taxon>Bryophytina</taxon>
        <taxon>Bryopsida</taxon>
        <taxon>Dicranidae</taxon>
        <taxon>Pseudoditrichales</taxon>
        <taxon>Ditrichaceae</taxon>
        <taxon>Ceratodon</taxon>
    </lineage>
</organism>